<evidence type="ECO:0000256" key="1">
    <source>
        <dbReference type="SAM" id="Phobius"/>
    </source>
</evidence>
<dbReference type="AlphaFoldDB" id="A0A495DUF3"/>
<dbReference type="OrthoDB" id="329078at2"/>
<accession>A0A495DUF3</accession>
<dbReference type="Proteomes" id="UP000269412">
    <property type="component" value="Unassembled WGS sequence"/>
</dbReference>
<dbReference type="EMBL" id="RBIQ01000010">
    <property type="protein sequence ID" value="RKR08088.1"/>
    <property type="molecule type" value="Genomic_DNA"/>
</dbReference>
<proteinExistence type="predicted"/>
<dbReference type="PANTHER" id="PTHR34262:SF1">
    <property type="entry name" value="TRANSMEMBRANE PROTEIN 220"/>
    <property type="match status" value="1"/>
</dbReference>
<keyword evidence="1 2" id="KW-0812">Transmembrane</keyword>
<name>A0A495DUF3_9FLAO</name>
<feature type="transmembrane region" description="Helical" evidence="1">
    <location>
        <begin position="91"/>
        <end position="109"/>
    </location>
</feature>
<evidence type="ECO:0000313" key="2">
    <source>
        <dbReference type="EMBL" id="RKR08088.1"/>
    </source>
</evidence>
<feature type="transmembrane region" description="Helical" evidence="1">
    <location>
        <begin position="55"/>
        <end position="71"/>
    </location>
</feature>
<feature type="transmembrane region" description="Helical" evidence="1">
    <location>
        <begin position="7"/>
        <end position="24"/>
    </location>
</feature>
<reference evidence="2 3" key="1">
    <citation type="submission" date="2018-10" db="EMBL/GenBank/DDBJ databases">
        <title>Genomic Encyclopedia of Archaeal and Bacterial Type Strains, Phase II (KMG-II): from individual species to whole genera.</title>
        <authorList>
            <person name="Goeker M."/>
        </authorList>
    </citation>
    <scope>NUCLEOTIDE SEQUENCE [LARGE SCALE GENOMIC DNA]</scope>
    <source>
        <strain evidence="2 3">DSM 25230</strain>
    </source>
</reference>
<sequence>MQKLDEYLGFLYGILCFVSALLQYNDPDPMLWIVIYSCATILSIAFALNKIHPILLALTAAISFFGFFYMYPEKFEGFEIGAGDIKNIEEAREAFGLLIMAIMFIIFSFRAKKKLG</sequence>
<keyword evidence="1" id="KW-0472">Membrane</keyword>
<dbReference type="Pfam" id="PF15071">
    <property type="entry name" value="TMEM220"/>
    <property type="match status" value="1"/>
</dbReference>
<gene>
    <name evidence="2" type="ORF">CLV91_2858</name>
</gene>
<feature type="transmembrane region" description="Helical" evidence="1">
    <location>
        <begin position="30"/>
        <end position="48"/>
    </location>
</feature>
<dbReference type="RefSeq" id="WP_121068852.1">
    <property type="nucleotide sequence ID" value="NZ_RBIQ01000010.1"/>
</dbReference>
<protein>
    <submittedName>
        <fullName evidence="2">Transmembrane family 220 protein</fullName>
    </submittedName>
</protein>
<comment type="caution">
    <text evidence="2">The sequence shown here is derived from an EMBL/GenBank/DDBJ whole genome shotgun (WGS) entry which is preliminary data.</text>
</comment>
<keyword evidence="3" id="KW-1185">Reference proteome</keyword>
<keyword evidence="1" id="KW-1133">Transmembrane helix</keyword>
<organism evidence="2 3">
    <name type="scientific">Maribacter vaceletii</name>
    <dbReference type="NCBI Taxonomy" id="1206816"/>
    <lineage>
        <taxon>Bacteria</taxon>
        <taxon>Pseudomonadati</taxon>
        <taxon>Bacteroidota</taxon>
        <taxon>Flavobacteriia</taxon>
        <taxon>Flavobacteriales</taxon>
        <taxon>Flavobacteriaceae</taxon>
        <taxon>Maribacter</taxon>
    </lineage>
</organism>
<dbReference type="PANTHER" id="PTHR34262">
    <property type="entry name" value="TRANSMEMBRANE PROTEIN 220"/>
    <property type="match status" value="1"/>
</dbReference>
<dbReference type="InterPro" id="IPR029377">
    <property type="entry name" value="TMEM220"/>
</dbReference>
<evidence type="ECO:0000313" key="3">
    <source>
        <dbReference type="Proteomes" id="UP000269412"/>
    </source>
</evidence>